<gene>
    <name evidence="1" type="ORF">JGUZn3_14160</name>
</gene>
<evidence type="ECO:0000313" key="2">
    <source>
        <dbReference type="Proteomes" id="UP000516349"/>
    </source>
</evidence>
<dbReference type="KEGG" id="ebla:JGUZn3_14160"/>
<accession>A0A7H1NS81</accession>
<dbReference type="Proteomes" id="UP000516349">
    <property type="component" value="Chromosome"/>
</dbReference>
<evidence type="ECO:0008006" key="3">
    <source>
        <dbReference type="Google" id="ProtNLM"/>
    </source>
</evidence>
<sequence length="581" mass="68185">MILKENIFLDNFKLIENLNKCLIYKEYLFCNTSNLKSDDNSLTKFFNNFYDFIKPLPEKKEEIEALCPDLDLKTELEDVVKYITEPIWKAIVYEALWIFTSRKEKTFINQSLMFYYEVISSASKSDDPENFVNISIPLHRLKPFLTKILKICHTFGAKNKSPERIYKFFLKEENLAFQKQFPHLIKLYGPLHLEYYDDIKIHDNNPQHSSKKEYAKYVGNFLLDCIPKWPGDNKENLYELIYCFYKESGNEKLTNSVLIKWILYLEQLSDEKQKNNDTDYGCFLRSALSLLKKITNKKNYPELQDIENRINNKLKNRARLNPDKAQKFSLEIPYLPMEKDLFSPNDFISSLKMLLIIFDKHIQPCIDTGNVPENILSKIAICKTSNASDQLYISPPQVNPLEKLNEKIQLQYIGSNVLRYVKLFKEEVKFSENDIRNLLVQLQIVNEEFITTYAKGIYHFLQSNFTEAIYILVPLLENHVVYLLSKHDKKTLTEKIKVGGATTLENISSLLEKNEEFFKNTLHWNNHYNVIKSIFFDTEYNLRNTVCHGLLPDAVVNNTGLLLGLYLFLQVIFLPELLTTN</sequence>
<dbReference type="EMBL" id="CP060244">
    <property type="protein sequence ID" value="QNT78641.1"/>
    <property type="molecule type" value="Genomic_DNA"/>
</dbReference>
<evidence type="ECO:0000313" key="1">
    <source>
        <dbReference type="EMBL" id="QNT78641.1"/>
    </source>
</evidence>
<dbReference type="RefSeq" id="WP_203412889.1">
    <property type="nucleotide sequence ID" value="NZ_CP060244.1"/>
</dbReference>
<dbReference type="AlphaFoldDB" id="A0A7H1NS81"/>
<name>A0A7H1NS81_9PROT</name>
<proteinExistence type="predicted"/>
<reference evidence="1 2" key="1">
    <citation type="submission" date="2020-08" db="EMBL/GenBank/DDBJ databases">
        <title>Complete genome sequence of Entomobacter blattae G55GP.</title>
        <authorList>
            <person name="Poehlein A."/>
            <person name="Guzman J."/>
            <person name="Daniel R."/>
            <person name="Vilcinskas A."/>
        </authorList>
    </citation>
    <scope>NUCLEOTIDE SEQUENCE [LARGE SCALE GENOMIC DNA]</scope>
    <source>
        <strain evidence="1 2">G55GP</strain>
    </source>
</reference>
<keyword evidence="2" id="KW-1185">Reference proteome</keyword>
<organism evidence="1 2">
    <name type="scientific">Entomobacter blattae</name>
    <dbReference type="NCBI Taxonomy" id="2762277"/>
    <lineage>
        <taxon>Bacteria</taxon>
        <taxon>Pseudomonadati</taxon>
        <taxon>Pseudomonadota</taxon>
        <taxon>Alphaproteobacteria</taxon>
        <taxon>Acetobacterales</taxon>
        <taxon>Acetobacteraceae</taxon>
        <taxon>Entomobacter</taxon>
    </lineage>
</organism>
<protein>
    <recommendedName>
        <fullName evidence="3">DUF4209 domain-containing protein</fullName>
    </recommendedName>
</protein>